<dbReference type="GO" id="GO:0006094">
    <property type="term" value="P:gluconeogenesis"/>
    <property type="evidence" value="ECO:0007669"/>
    <property type="project" value="TreeGrafter"/>
</dbReference>
<dbReference type="NCBIfam" id="NF008985">
    <property type="entry name" value="PRK12331.1"/>
    <property type="match status" value="1"/>
</dbReference>
<dbReference type="GO" id="GO:0004736">
    <property type="term" value="F:pyruvate carboxylase activity"/>
    <property type="evidence" value="ECO:0007669"/>
    <property type="project" value="TreeGrafter"/>
</dbReference>
<dbReference type="PANTHER" id="PTHR43778">
    <property type="entry name" value="PYRUVATE CARBOXYLASE"/>
    <property type="match status" value="1"/>
</dbReference>
<dbReference type="Pfam" id="PF02436">
    <property type="entry name" value="PYC_OADA"/>
    <property type="match status" value="1"/>
</dbReference>
<dbReference type="PROSITE" id="PS50991">
    <property type="entry name" value="PYR_CT"/>
    <property type="match status" value="1"/>
</dbReference>
<dbReference type="NCBIfam" id="NF006761">
    <property type="entry name" value="PRK09282.1"/>
    <property type="match status" value="1"/>
</dbReference>
<evidence type="ECO:0000313" key="2">
    <source>
        <dbReference type="EMBL" id="ERT69618.1"/>
    </source>
</evidence>
<keyword evidence="2" id="KW-0670">Pyruvate</keyword>
<reference evidence="2 3" key="1">
    <citation type="submission" date="2013-08" db="EMBL/GenBank/DDBJ databases">
        <authorList>
            <person name="Weinstock G."/>
            <person name="Sodergren E."/>
            <person name="Wylie T."/>
            <person name="Fulton L."/>
            <person name="Fulton R."/>
            <person name="Fronick C."/>
            <person name="O'Laughlin M."/>
            <person name="Godfrey J."/>
            <person name="Miner T."/>
            <person name="Herter B."/>
            <person name="Appelbaum E."/>
            <person name="Cordes M."/>
            <person name="Lek S."/>
            <person name="Wollam A."/>
            <person name="Pepin K.H."/>
            <person name="Palsikar V.B."/>
            <person name="Mitreva M."/>
            <person name="Wilson R.K."/>
        </authorList>
    </citation>
    <scope>NUCLEOTIDE SEQUENCE [LARGE SCALE GENOMIC DNA]</scope>
    <source>
        <strain evidence="2 3">ATCC BAA-474</strain>
    </source>
</reference>
<dbReference type="CDD" id="cd07937">
    <property type="entry name" value="DRE_TIM_PC_TC_5S"/>
    <property type="match status" value="1"/>
</dbReference>
<dbReference type="InterPro" id="IPR013785">
    <property type="entry name" value="Aldolase_TIM"/>
</dbReference>
<dbReference type="STRING" id="1319815.HMPREF0202_00456"/>
<dbReference type="InterPro" id="IPR003379">
    <property type="entry name" value="Carboxylase_cons_dom"/>
</dbReference>
<dbReference type="GO" id="GO:0005737">
    <property type="term" value="C:cytoplasm"/>
    <property type="evidence" value="ECO:0007669"/>
    <property type="project" value="TreeGrafter"/>
</dbReference>
<dbReference type="SUPFAM" id="SSF89000">
    <property type="entry name" value="post-HMGL domain-like"/>
    <property type="match status" value="1"/>
</dbReference>
<dbReference type="eggNOG" id="COG5016">
    <property type="taxonomic scope" value="Bacteria"/>
</dbReference>
<gene>
    <name evidence="2" type="ORF">HMPREF0202_00456</name>
</gene>
<name>U7VFM1_9FUSO</name>
<proteinExistence type="predicted"/>
<dbReference type="PATRIC" id="fig|1319815.3.peg.438"/>
<dbReference type="SUPFAM" id="SSF51569">
    <property type="entry name" value="Aldolase"/>
    <property type="match status" value="1"/>
</dbReference>
<protein>
    <submittedName>
        <fullName evidence="2">Putative pyruvate carboxylase subunit B</fullName>
    </submittedName>
</protein>
<dbReference type="HOGENOM" id="CLU_000395_4_2_0"/>
<evidence type="ECO:0000259" key="1">
    <source>
        <dbReference type="PROSITE" id="PS50991"/>
    </source>
</evidence>
<dbReference type="Gene3D" id="3.20.20.70">
    <property type="entry name" value="Aldolase class I"/>
    <property type="match status" value="1"/>
</dbReference>
<dbReference type="AlphaFoldDB" id="U7VFM1"/>
<evidence type="ECO:0000313" key="3">
    <source>
        <dbReference type="Proteomes" id="UP000017081"/>
    </source>
</evidence>
<comment type="caution">
    <text evidence="2">The sequence shown here is derived from an EMBL/GenBank/DDBJ whole genome shotgun (WGS) entry which is preliminary data.</text>
</comment>
<keyword evidence="3" id="KW-1185">Reference proteome</keyword>
<dbReference type="InterPro" id="IPR055268">
    <property type="entry name" value="PCB-like"/>
</dbReference>
<feature type="domain" description="Pyruvate carboxyltransferase" evidence="1">
    <location>
        <begin position="34"/>
        <end position="294"/>
    </location>
</feature>
<dbReference type="EMBL" id="AXZF01000016">
    <property type="protein sequence ID" value="ERT69618.1"/>
    <property type="molecule type" value="Genomic_DNA"/>
</dbReference>
<dbReference type="InterPro" id="IPR000891">
    <property type="entry name" value="PYR_CT"/>
</dbReference>
<dbReference type="Proteomes" id="UP000017081">
    <property type="component" value="Unassembled WGS sequence"/>
</dbReference>
<dbReference type="Pfam" id="PF00682">
    <property type="entry name" value="HMGL-like"/>
    <property type="match status" value="1"/>
</dbReference>
<sequence>MTNIKNVVYFSVDNKLYTEYGTPDTKEDILKNKVKITETCLRDGHQSLIATRLTTAEILPIVEKMDEVGYHALEVWGGATFDACIRFLNEDPWERLREIKKRAKNTKLQMLLRGQNLLGYRHYADDIVEEFVKKSIENGIDIIRIFDALNDTRNLKVAAEATKKYGGHCQLSIAYTISPVHTTEYYKELAKEMESMGADSIVIKDMAGILLPETGYNLIKEIKSVINVPLELHTHATSGIASMLYLRAVDAGIDIIDTSISTFAGGTAQPATESMVRTFEGGERDPELNLTLLKEIAEYFKPIRKKYMDEKVLNMQAYFVEPSILEYQLPGGMLSNLVSQLTAQKAADKYEDVLKEIPRVREDLGYPPLVTPLSQMVGTQAVFNVLTGERYKMVPKEIKDYVKGLYGKSPAPMSEDIKKKIIGDEPVFTGRPADLLKPEYAEIAKEIGDLAKCPEDVLMYAMFPQIAKPYLENRNKPKVEKEYRNINIIF</sequence>
<accession>U7VFM1</accession>
<dbReference type="PANTHER" id="PTHR43778:SF2">
    <property type="entry name" value="PYRUVATE CARBOXYLASE, MITOCHONDRIAL"/>
    <property type="match status" value="1"/>
</dbReference>
<organism evidence="2 3">
    <name type="scientific">Cetobacterium somerae ATCC BAA-474</name>
    <dbReference type="NCBI Taxonomy" id="1319815"/>
    <lineage>
        <taxon>Bacteria</taxon>
        <taxon>Fusobacteriati</taxon>
        <taxon>Fusobacteriota</taxon>
        <taxon>Fusobacteriia</taxon>
        <taxon>Fusobacteriales</taxon>
        <taxon>Fusobacteriaceae</taxon>
        <taxon>Cetobacterium</taxon>
    </lineage>
</organism>